<evidence type="ECO:0000313" key="9">
    <source>
        <dbReference type="EMBL" id="RFF30989.1"/>
    </source>
</evidence>
<dbReference type="PANTHER" id="PTHR11469:SF1">
    <property type="entry name" value="GLUCOSE-6-PHOSPHATE ISOMERASE"/>
    <property type="match status" value="1"/>
</dbReference>
<dbReference type="UniPathway" id="UPA00138"/>
<comment type="catalytic activity">
    <reaction evidence="6 7 8">
        <text>alpha-D-glucose 6-phosphate = beta-D-fructose 6-phosphate</text>
        <dbReference type="Rhea" id="RHEA:11816"/>
        <dbReference type="ChEBI" id="CHEBI:57634"/>
        <dbReference type="ChEBI" id="CHEBI:58225"/>
        <dbReference type="EC" id="5.3.1.9"/>
    </reaction>
</comment>
<dbReference type="GO" id="GO:0097367">
    <property type="term" value="F:carbohydrate derivative binding"/>
    <property type="evidence" value="ECO:0007669"/>
    <property type="project" value="InterPro"/>
</dbReference>
<evidence type="ECO:0000256" key="7">
    <source>
        <dbReference type="HAMAP-Rule" id="MF_00473"/>
    </source>
</evidence>
<feature type="active site" evidence="7">
    <location>
        <position position="463"/>
    </location>
</feature>
<dbReference type="EMBL" id="QUZK01000025">
    <property type="protein sequence ID" value="RFF30989.1"/>
    <property type="molecule type" value="Genomic_DNA"/>
</dbReference>
<dbReference type="Gene3D" id="1.10.1390.10">
    <property type="match status" value="1"/>
</dbReference>
<dbReference type="InterPro" id="IPR035476">
    <property type="entry name" value="SIS_PGI_1"/>
</dbReference>
<dbReference type="InterPro" id="IPR046348">
    <property type="entry name" value="SIS_dom_sf"/>
</dbReference>
<dbReference type="AlphaFoldDB" id="A0A3E1K9V1"/>
<dbReference type="SUPFAM" id="SSF53697">
    <property type="entry name" value="SIS domain"/>
    <property type="match status" value="1"/>
</dbReference>
<dbReference type="PRINTS" id="PR00662">
    <property type="entry name" value="G6PISOMERASE"/>
</dbReference>
<keyword evidence="4 7" id="KW-0324">Glycolysis</keyword>
<dbReference type="GO" id="GO:0005829">
    <property type="term" value="C:cytosol"/>
    <property type="evidence" value="ECO:0007669"/>
    <property type="project" value="TreeGrafter"/>
</dbReference>
<dbReference type="GO" id="GO:0006096">
    <property type="term" value="P:glycolytic process"/>
    <property type="evidence" value="ECO:0007669"/>
    <property type="project" value="UniProtKB-UniRule"/>
</dbReference>
<keyword evidence="7" id="KW-0963">Cytoplasm</keyword>
<feature type="active site" description="Proton donor" evidence="7">
    <location>
        <position position="323"/>
    </location>
</feature>
<evidence type="ECO:0000256" key="2">
    <source>
        <dbReference type="ARBA" id="ARBA00006604"/>
    </source>
</evidence>
<evidence type="ECO:0000313" key="10">
    <source>
        <dbReference type="Proteomes" id="UP000260351"/>
    </source>
</evidence>
<dbReference type="PROSITE" id="PS00174">
    <property type="entry name" value="P_GLUCOSE_ISOMERASE_2"/>
    <property type="match status" value="1"/>
</dbReference>
<feature type="active site" evidence="7">
    <location>
        <position position="354"/>
    </location>
</feature>
<evidence type="ECO:0000256" key="6">
    <source>
        <dbReference type="ARBA" id="ARBA00029321"/>
    </source>
</evidence>
<sequence length="475" mass="51582">MLRKDNIPVVSELMAADPARAADFAREGGGWRLDFSGIPLDREGLAALQRLPGACDLASAVERLFSGEIVNPSENQPALHMALRASRPFRGLAADEAGQVLAERERFLDVARALHAGETGLKDLLHVGIGGSDLGPRLVADALDADDGAVRVHWLSTLDGRRFERLCRRLDPATTGLVVASKSFSTEETLLQASAARDWLGADWAARSWAATANVDRAREFGLDDAHILTFPAWTGGRFSLWSSVGVSAAAAIGPERFEALLAGAEAADEDFRRQPDADGLATLAGLLIHYLRRELDCDTLGFVSYEPRLALLGDYLQQLFMESLGKGVDLDGRPVEGPTVPLIFGGRGTDLQHSIFQALHQGPDSHPLVLVGARRGGHGHADWQRRQMAHLLAQASALTNGRAEGEPFQRMPGNRPVATLLVDELDARSLGWLLAGFEQAVYALSVVWRINPFDQWGVEEGKRLAREIRKRLQG</sequence>
<dbReference type="GO" id="GO:0051156">
    <property type="term" value="P:glucose 6-phosphate metabolic process"/>
    <property type="evidence" value="ECO:0007669"/>
    <property type="project" value="TreeGrafter"/>
</dbReference>
<dbReference type="GO" id="GO:0004347">
    <property type="term" value="F:glucose-6-phosphate isomerase activity"/>
    <property type="evidence" value="ECO:0007669"/>
    <property type="project" value="UniProtKB-UniRule"/>
</dbReference>
<evidence type="ECO:0000256" key="5">
    <source>
        <dbReference type="ARBA" id="ARBA00023235"/>
    </source>
</evidence>
<comment type="function">
    <text evidence="7">Catalyzes the reversible isomerization of glucose-6-phosphate to fructose-6-phosphate.</text>
</comment>
<dbReference type="InterPro" id="IPR035482">
    <property type="entry name" value="SIS_PGI_2"/>
</dbReference>
<name>A0A3E1K9V1_9GAMM</name>
<keyword evidence="3 7" id="KW-0312">Gluconeogenesis</keyword>
<dbReference type="InterPro" id="IPR001672">
    <property type="entry name" value="G6P_Isomerase"/>
</dbReference>
<dbReference type="PANTHER" id="PTHR11469">
    <property type="entry name" value="GLUCOSE-6-PHOSPHATE ISOMERASE"/>
    <property type="match status" value="1"/>
</dbReference>
<evidence type="ECO:0000256" key="8">
    <source>
        <dbReference type="RuleBase" id="RU000612"/>
    </source>
</evidence>
<dbReference type="EC" id="5.3.1.9" evidence="7"/>
<dbReference type="CDD" id="cd05016">
    <property type="entry name" value="SIS_PGI_2"/>
    <property type="match status" value="1"/>
</dbReference>
<dbReference type="Proteomes" id="UP000260351">
    <property type="component" value="Unassembled WGS sequence"/>
</dbReference>
<comment type="subcellular location">
    <subcellularLocation>
        <location evidence="7">Cytoplasm</location>
    </subcellularLocation>
</comment>
<comment type="caution">
    <text evidence="9">The sequence shown here is derived from an EMBL/GenBank/DDBJ whole genome shotgun (WGS) entry which is preliminary data.</text>
</comment>
<dbReference type="RefSeq" id="WP_116650226.1">
    <property type="nucleotide sequence ID" value="NZ_QUZK01000025.1"/>
</dbReference>
<dbReference type="CDD" id="cd05015">
    <property type="entry name" value="SIS_PGI_1"/>
    <property type="match status" value="1"/>
</dbReference>
<evidence type="ECO:0000256" key="1">
    <source>
        <dbReference type="ARBA" id="ARBA00004926"/>
    </source>
</evidence>
<dbReference type="GO" id="GO:0048029">
    <property type="term" value="F:monosaccharide binding"/>
    <property type="evidence" value="ECO:0007669"/>
    <property type="project" value="TreeGrafter"/>
</dbReference>
<comment type="pathway">
    <text evidence="1 7 8">Carbohydrate degradation; glycolysis; D-glyceraldehyde 3-phosphate and glycerone phosphate from D-glucose: step 2/4.</text>
</comment>
<comment type="similarity">
    <text evidence="2 7 8">Belongs to the GPI family.</text>
</comment>
<keyword evidence="5 7" id="KW-0413">Isomerase</keyword>
<accession>A0A3E1K9V1</accession>
<keyword evidence="10" id="KW-1185">Reference proteome</keyword>
<dbReference type="UniPathway" id="UPA00109">
    <property type="reaction ID" value="UER00181"/>
</dbReference>
<comment type="pathway">
    <text evidence="7">Carbohydrate biosynthesis; gluconeogenesis.</text>
</comment>
<reference evidence="9 10" key="1">
    <citation type="submission" date="2018-08" db="EMBL/GenBank/DDBJ databases">
        <title>Wenzhouxiangella salilacus sp. nov., a novel bacterium isolated from a saline lake in Xinjiang Province, China.</title>
        <authorList>
            <person name="Han S."/>
        </authorList>
    </citation>
    <scope>NUCLEOTIDE SEQUENCE [LARGE SCALE GENOMIC DNA]</scope>
    <source>
        <strain evidence="9 10">XDB06</strain>
    </source>
</reference>
<organism evidence="9 10">
    <name type="scientific">Wenzhouxiangella sediminis</name>
    <dbReference type="NCBI Taxonomy" id="1792836"/>
    <lineage>
        <taxon>Bacteria</taxon>
        <taxon>Pseudomonadati</taxon>
        <taxon>Pseudomonadota</taxon>
        <taxon>Gammaproteobacteria</taxon>
        <taxon>Chromatiales</taxon>
        <taxon>Wenzhouxiangellaceae</taxon>
        <taxon>Wenzhouxiangella</taxon>
    </lineage>
</organism>
<dbReference type="HAMAP" id="MF_00473">
    <property type="entry name" value="G6P_isomerase"/>
    <property type="match status" value="1"/>
</dbReference>
<evidence type="ECO:0000256" key="3">
    <source>
        <dbReference type="ARBA" id="ARBA00022432"/>
    </source>
</evidence>
<dbReference type="OrthoDB" id="140919at2"/>
<dbReference type="Gene3D" id="3.40.50.10490">
    <property type="entry name" value="Glucose-6-phosphate isomerase like protein, domain 1"/>
    <property type="match status" value="2"/>
</dbReference>
<dbReference type="PROSITE" id="PS51463">
    <property type="entry name" value="P_GLUCOSE_ISOMERASE_3"/>
    <property type="match status" value="1"/>
</dbReference>
<gene>
    <name evidence="7" type="primary">pgi</name>
    <name evidence="9" type="ORF">DZC52_06015</name>
</gene>
<protein>
    <recommendedName>
        <fullName evidence="7">Glucose-6-phosphate isomerase</fullName>
        <shortName evidence="7">GPI</shortName>
        <ecNumber evidence="7">5.3.1.9</ecNumber>
    </recommendedName>
    <alternativeName>
        <fullName evidence="7">Phosphoglucose isomerase</fullName>
        <shortName evidence="7">PGI</shortName>
    </alternativeName>
    <alternativeName>
        <fullName evidence="7">Phosphohexose isomerase</fullName>
        <shortName evidence="7">PHI</shortName>
    </alternativeName>
</protein>
<dbReference type="Pfam" id="PF00342">
    <property type="entry name" value="PGI"/>
    <property type="match status" value="1"/>
</dbReference>
<evidence type="ECO:0000256" key="4">
    <source>
        <dbReference type="ARBA" id="ARBA00023152"/>
    </source>
</evidence>
<dbReference type="GO" id="GO:0006094">
    <property type="term" value="P:gluconeogenesis"/>
    <property type="evidence" value="ECO:0007669"/>
    <property type="project" value="UniProtKB-UniRule"/>
</dbReference>
<dbReference type="InterPro" id="IPR023096">
    <property type="entry name" value="G6P_Isomerase_C"/>
</dbReference>
<dbReference type="InterPro" id="IPR018189">
    <property type="entry name" value="Phosphoglucose_isomerase_CS"/>
</dbReference>
<proteinExistence type="inferred from homology"/>